<dbReference type="GO" id="GO:0003677">
    <property type="term" value="F:DNA binding"/>
    <property type="evidence" value="ECO:0007669"/>
    <property type="project" value="UniProtKB-KW"/>
</dbReference>
<gene>
    <name evidence="6" type="ordered locus">Apre_1727</name>
</gene>
<dbReference type="PANTHER" id="PTHR33375">
    <property type="entry name" value="CHROMOSOME-PARTITIONING PROTEIN PARB-RELATED"/>
    <property type="match status" value="1"/>
</dbReference>
<dbReference type="OrthoDB" id="9802051at2"/>
<dbReference type="HOGENOM" id="CLU_023853_0_0_9"/>
<name>C7REY2_ANAPD</name>
<dbReference type="EMBL" id="CP001708">
    <property type="protein sequence ID" value="ACV29745.1"/>
    <property type="molecule type" value="Genomic_DNA"/>
</dbReference>
<dbReference type="Gene3D" id="3.90.1530.30">
    <property type="match status" value="1"/>
</dbReference>
<dbReference type="GO" id="GO:0005694">
    <property type="term" value="C:chromosome"/>
    <property type="evidence" value="ECO:0007669"/>
    <property type="project" value="TreeGrafter"/>
</dbReference>
<dbReference type="FunFam" id="3.90.1530.30:FF:000001">
    <property type="entry name" value="Chromosome partitioning protein ParB"/>
    <property type="match status" value="1"/>
</dbReference>
<dbReference type="FunFam" id="1.10.10.2830:FF:000001">
    <property type="entry name" value="Chromosome partitioning protein ParB"/>
    <property type="match status" value="1"/>
</dbReference>
<keyword evidence="7" id="KW-1185">Reference proteome</keyword>
<evidence type="ECO:0000259" key="5">
    <source>
        <dbReference type="SMART" id="SM00470"/>
    </source>
</evidence>
<dbReference type="NCBIfam" id="TIGR00180">
    <property type="entry name" value="parB_part"/>
    <property type="match status" value="1"/>
</dbReference>
<protein>
    <submittedName>
        <fullName evidence="6">ParB-like partition protein</fullName>
    </submittedName>
</protein>
<dbReference type="SUPFAM" id="SSF110849">
    <property type="entry name" value="ParB/Sulfiredoxin"/>
    <property type="match status" value="1"/>
</dbReference>
<dbReference type="Gene3D" id="1.10.10.2830">
    <property type="match status" value="1"/>
</dbReference>
<dbReference type="RefSeq" id="WP_015778641.1">
    <property type="nucleotide sequence ID" value="NC_013171.1"/>
</dbReference>
<comment type="similarity">
    <text evidence="2">Belongs to the ParB family.</text>
</comment>
<dbReference type="InterPro" id="IPR041468">
    <property type="entry name" value="HTH_ParB/Spo0J"/>
</dbReference>
<dbReference type="Pfam" id="PF02195">
    <property type="entry name" value="ParB_N"/>
    <property type="match status" value="1"/>
</dbReference>
<comment type="subcellular location">
    <subcellularLocation>
        <location evidence="1">Cytoplasm</location>
        <location evidence="1">Nucleoid</location>
    </subcellularLocation>
</comment>
<dbReference type="CDD" id="cd16393">
    <property type="entry name" value="SPO0J_N"/>
    <property type="match status" value="1"/>
</dbReference>
<dbReference type="Pfam" id="PF17762">
    <property type="entry name" value="HTH_ParB"/>
    <property type="match status" value="1"/>
</dbReference>
<dbReference type="SUPFAM" id="SSF109709">
    <property type="entry name" value="KorB DNA-binding domain-like"/>
    <property type="match status" value="1"/>
</dbReference>
<reference evidence="6 7" key="1">
    <citation type="journal article" date="2009" name="Stand. Genomic Sci.">
        <title>Complete genome sequence of Anaerococcus prevotii type strain (PC1).</title>
        <authorList>
            <person name="Labutti K."/>
            <person name="Pukall R."/>
            <person name="Steenblock K."/>
            <person name="Glavina Del Rio T."/>
            <person name="Tice H."/>
            <person name="Copeland A."/>
            <person name="Cheng J.F."/>
            <person name="Lucas S."/>
            <person name="Chen F."/>
            <person name="Nolan M."/>
            <person name="Bruce D."/>
            <person name="Goodwin L."/>
            <person name="Pitluck S."/>
            <person name="Ivanova N."/>
            <person name="Mavromatis K."/>
            <person name="Ovchinnikova G."/>
            <person name="Pati A."/>
            <person name="Chen A."/>
            <person name="Palaniappan K."/>
            <person name="Land M."/>
            <person name="Hauser L."/>
            <person name="Chang Y.J."/>
            <person name="Jeffries C.D."/>
            <person name="Chain P."/>
            <person name="Saunders E."/>
            <person name="Brettin T."/>
            <person name="Detter J.C."/>
            <person name="Han C."/>
            <person name="Goker M."/>
            <person name="Bristow J."/>
            <person name="Eisen J.A."/>
            <person name="Markowitz V."/>
            <person name="Hugenholtz P."/>
            <person name="Kyrpides N.C."/>
            <person name="Klenk H.P."/>
            <person name="Lapidus A."/>
        </authorList>
    </citation>
    <scope>NUCLEOTIDE SEQUENCE [LARGE SCALE GENOMIC DNA]</scope>
    <source>
        <strain evidence="7">ATCC 9321 / DSM 20548 / JCM 6508 / NCTC 11806 / PC1</strain>
    </source>
</reference>
<accession>C7REY2</accession>
<evidence type="ECO:0000256" key="2">
    <source>
        <dbReference type="ARBA" id="ARBA00006295"/>
    </source>
</evidence>
<evidence type="ECO:0000313" key="6">
    <source>
        <dbReference type="EMBL" id="ACV29745.1"/>
    </source>
</evidence>
<keyword evidence="4" id="KW-0238">DNA-binding</keyword>
<dbReference type="InterPro" id="IPR004437">
    <property type="entry name" value="ParB/RepB/Spo0J"/>
</dbReference>
<feature type="domain" description="ParB-like N-terminal" evidence="5">
    <location>
        <begin position="26"/>
        <end position="113"/>
    </location>
</feature>
<evidence type="ECO:0000313" key="7">
    <source>
        <dbReference type="Proteomes" id="UP000002294"/>
    </source>
</evidence>
<evidence type="ECO:0000256" key="3">
    <source>
        <dbReference type="ARBA" id="ARBA00022829"/>
    </source>
</evidence>
<dbReference type="InterPro" id="IPR036086">
    <property type="entry name" value="ParB/Sulfiredoxin_sf"/>
</dbReference>
<dbReference type="InterPro" id="IPR050336">
    <property type="entry name" value="Chromosome_partition/occlusion"/>
</dbReference>
<proteinExistence type="inferred from homology"/>
<dbReference type="SMART" id="SM00470">
    <property type="entry name" value="ParB"/>
    <property type="match status" value="1"/>
</dbReference>
<dbReference type="PANTHER" id="PTHR33375:SF1">
    <property type="entry name" value="CHROMOSOME-PARTITIONING PROTEIN PARB-RELATED"/>
    <property type="match status" value="1"/>
</dbReference>
<dbReference type="GO" id="GO:0007059">
    <property type="term" value="P:chromosome segregation"/>
    <property type="evidence" value="ECO:0007669"/>
    <property type="project" value="UniProtKB-KW"/>
</dbReference>
<organism evidence="6 7">
    <name type="scientific">Anaerococcus prevotii (strain ATCC 9321 / DSM 20548 / JCM 6508 / NCTC 11806 / PC1)</name>
    <name type="common">Peptostreptococcus prevotii</name>
    <name type="synonym">Peptococcus prevotii</name>
    <dbReference type="NCBI Taxonomy" id="525919"/>
    <lineage>
        <taxon>Bacteria</taxon>
        <taxon>Bacillati</taxon>
        <taxon>Bacillota</taxon>
        <taxon>Tissierellia</taxon>
        <taxon>Tissierellales</taxon>
        <taxon>Peptoniphilaceae</taxon>
        <taxon>Anaerococcus</taxon>
    </lineage>
</organism>
<dbReference type="eggNOG" id="COG1475">
    <property type="taxonomic scope" value="Bacteria"/>
</dbReference>
<keyword evidence="3" id="KW-0159">Chromosome partition</keyword>
<dbReference type="Proteomes" id="UP000002294">
    <property type="component" value="Chromosome"/>
</dbReference>
<dbReference type="GO" id="GO:0009295">
    <property type="term" value="C:nucleoid"/>
    <property type="evidence" value="ECO:0007669"/>
    <property type="project" value="UniProtKB-SubCell"/>
</dbReference>
<evidence type="ECO:0000256" key="1">
    <source>
        <dbReference type="ARBA" id="ARBA00004453"/>
    </source>
</evidence>
<sequence length="280" mass="32167">MTGRKTLGRGLSALIPEIEEDIRSIEKIDIDLIQARSDQPRKNFENIEELAESIKEYGLLNPIVLSKKNDKYEIIAGERRYRASVLAGLKKIDAIVRDFDQKEIDILSLVENIQREDLSALEEAQAYKKLIDDFSMTQEEISKSMGKSRSYIANTIRLLKLNNDEREALADRKISASQARTLLSIKDEEERKKALDGFINKKLNVRDAEKISNKSKGKREPEGLSDIDKILLEDYEEKFMEKVGSKVKIDKTGKTYKLIIDCFTVDDIENIYWRLGDEDS</sequence>
<evidence type="ECO:0000256" key="4">
    <source>
        <dbReference type="ARBA" id="ARBA00023125"/>
    </source>
</evidence>
<dbReference type="STRING" id="525919.Apre_1727"/>
<dbReference type="KEGG" id="apr:Apre_1727"/>
<dbReference type="InterPro" id="IPR003115">
    <property type="entry name" value="ParB_N"/>
</dbReference>
<dbReference type="AlphaFoldDB" id="C7REY2"/>